<comment type="caution">
    <text evidence="2">The sequence shown here is derived from an EMBL/GenBank/DDBJ whole genome shotgun (WGS) entry which is preliminary data.</text>
</comment>
<name>A0ABU2EN26_9BURK</name>
<accession>A0ABU2EN26</accession>
<evidence type="ECO:0000256" key="1">
    <source>
        <dbReference type="SAM" id="MobiDB-lite"/>
    </source>
</evidence>
<sequence>MAISDAVDTAEPIAPDSPALPDLMPAALQQLLENRLPRVIRREPDQDDARRWRRWEIGGRTVQIAQPVTFTPYASAQPCSARCRFCSETLDDGGPHAAALRPGPQYGAQLRQALAALRGLPLSWSLSGLETTDDACWMLSMLDVLQEHARQSPVQGSVLYTNGAGLATPRGAELIARLQAFDLGWVELSRHHHEAQANQAIMRFRSGQAVATQAGIDATLTQLVPQLPVKLVCIVQQGGIDGVPALKAYLRWAQQRGVTAVILREFSQLGPQYRNNVTARYIGGARIDVAALLAACLADPELSAEAQPVHATSGYYFWNVVLHWRGMQLTFEASDYVRMHARHASGRIYKLVFHANGRLCGGWNPEQHVLLETTGAAPLRSRAVQQLQPLQPLQLLRSP</sequence>
<evidence type="ECO:0008006" key="4">
    <source>
        <dbReference type="Google" id="ProtNLM"/>
    </source>
</evidence>
<evidence type="ECO:0000313" key="3">
    <source>
        <dbReference type="Proteomes" id="UP001246576"/>
    </source>
</evidence>
<dbReference type="EMBL" id="JAVLSJ010000006">
    <property type="protein sequence ID" value="MDR9849222.1"/>
    <property type="molecule type" value="Genomic_DNA"/>
</dbReference>
<dbReference type="RefSeq" id="WP_310840055.1">
    <property type="nucleotide sequence ID" value="NZ_JAVLSJ010000006.1"/>
</dbReference>
<proteinExistence type="predicted"/>
<reference evidence="2" key="1">
    <citation type="submission" date="2023-09" db="EMBL/GenBank/DDBJ databases">
        <title>Description of first Herbaspirillum huttiense subsp. nephrolepsisexaltata and Herbaspirillum huttiense subsp. lycopersicon.</title>
        <authorList>
            <person name="Poudel M."/>
            <person name="Sharma A."/>
            <person name="Goss E."/>
            <person name="Tapia J.H."/>
            <person name="Harmon C.M."/>
            <person name="Jones J.B."/>
        </authorList>
    </citation>
    <scope>NUCLEOTIDE SEQUENCE</scope>
    <source>
        <strain evidence="2">SE1</strain>
    </source>
</reference>
<keyword evidence="3" id="KW-1185">Reference proteome</keyword>
<protein>
    <recommendedName>
        <fullName evidence="4">Radical SAM protein</fullName>
    </recommendedName>
</protein>
<feature type="region of interest" description="Disordered" evidence="1">
    <location>
        <begin position="1"/>
        <end position="20"/>
    </location>
</feature>
<evidence type="ECO:0000313" key="2">
    <source>
        <dbReference type="EMBL" id="MDR9849222.1"/>
    </source>
</evidence>
<organism evidence="2 3">
    <name type="scientific">Herbaspirillum huttiense subsp. lycopersici</name>
    <dbReference type="NCBI Taxonomy" id="3074428"/>
    <lineage>
        <taxon>Bacteria</taxon>
        <taxon>Pseudomonadati</taxon>
        <taxon>Pseudomonadota</taxon>
        <taxon>Betaproteobacteria</taxon>
        <taxon>Burkholderiales</taxon>
        <taxon>Oxalobacteraceae</taxon>
        <taxon>Herbaspirillum</taxon>
    </lineage>
</organism>
<gene>
    <name evidence="2" type="ORF">RI048_13400</name>
</gene>
<dbReference type="Proteomes" id="UP001246576">
    <property type="component" value="Unassembled WGS sequence"/>
</dbReference>